<accession>A0A0B7C5E8</accession>
<gene>
    <name evidence="1" type="primary">ORF222268</name>
</gene>
<feature type="non-terminal residue" evidence="1">
    <location>
        <position position="1"/>
    </location>
</feature>
<organism evidence="1">
    <name type="scientific">Arion vulgaris</name>
    <dbReference type="NCBI Taxonomy" id="1028688"/>
    <lineage>
        <taxon>Eukaryota</taxon>
        <taxon>Metazoa</taxon>
        <taxon>Spiralia</taxon>
        <taxon>Lophotrochozoa</taxon>
        <taxon>Mollusca</taxon>
        <taxon>Gastropoda</taxon>
        <taxon>Heterobranchia</taxon>
        <taxon>Euthyneura</taxon>
        <taxon>Panpulmonata</taxon>
        <taxon>Eupulmonata</taxon>
        <taxon>Stylommatophora</taxon>
        <taxon>Helicina</taxon>
        <taxon>Arionoidea</taxon>
        <taxon>Arionidae</taxon>
        <taxon>Arion</taxon>
    </lineage>
</organism>
<reference evidence="1" key="1">
    <citation type="submission" date="2014-12" db="EMBL/GenBank/DDBJ databases">
        <title>Insight into the proteome of Arion vulgaris.</title>
        <authorList>
            <person name="Aradska J."/>
            <person name="Bulat T."/>
            <person name="Smidak R."/>
            <person name="Sarate P."/>
            <person name="Gangsoo J."/>
            <person name="Sialana F."/>
            <person name="Bilban M."/>
            <person name="Lubec G."/>
        </authorList>
    </citation>
    <scope>NUCLEOTIDE SEQUENCE</scope>
    <source>
        <tissue evidence="1">Skin</tissue>
    </source>
</reference>
<feature type="non-terminal residue" evidence="1">
    <location>
        <position position="77"/>
    </location>
</feature>
<proteinExistence type="predicted"/>
<name>A0A0B7C5E8_9EUPU</name>
<dbReference type="AlphaFoldDB" id="A0A0B7C5E8"/>
<sequence>INLIVRHLNTIVHKKGKGACAYSEESLPNFCLVLKFQGYEKILRDDCRLLQVRDQLQIAQICVTMLETMFSDEELGQ</sequence>
<evidence type="ECO:0000313" key="1">
    <source>
        <dbReference type="EMBL" id="CEK99846.1"/>
    </source>
</evidence>
<protein>
    <submittedName>
        <fullName evidence="1">Uncharacterized protein</fullName>
    </submittedName>
</protein>
<dbReference type="EMBL" id="HACG01052975">
    <property type="protein sequence ID" value="CEK99846.1"/>
    <property type="molecule type" value="Transcribed_RNA"/>
</dbReference>